<feature type="domain" description="Magnesium chelatase ChlI-like catalytic" evidence="1">
    <location>
        <begin position="193"/>
        <end position="393"/>
    </location>
</feature>
<proteinExistence type="predicted"/>
<dbReference type="InterPro" id="IPR025158">
    <property type="entry name" value="Mg_chelat-rel_C"/>
</dbReference>
<dbReference type="RefSeq" id="WP_307324494.1">
    <property type="nucleotide sequence ID" value="NZ_JAUSUG010000006.1"/>
</dbReference>
<dbReference type="SUPFAM" id="SSF52540">
    <property type="entry name" value="P-loop containing nucleoside triphosphate hydrolases"/>
    <property type="match status" value="1"/>
</dbReference>
<evidence type="ECO:0000313" key="3">
    <source>
        <dbReference type="EMBL" id="MDQ0254477.1"/>
    </source>
</evidence>
<dbReference type="EMBL" id="JAUSUG010000006">
    <property type="protein sequence ID" value="MDQ0254477.1"/>
    <property type="molecule type" value="Genomic_DNA"/>
</dbReference>
<sequence length="522" mass="57646">MSAKVTSIGLKGLEGYRVQVEAQVKDGVDSFIIVGLPDASVKESKERVSATLHSMGFPIVDRKVVINLSPVEVKKNGPLFDLAIAIGVLKSGGFLKKERIPNDTGFIGALSLDGSVLPVEGMIAAILAAKRLGVKQLYLPFDPTIPRVDIEELELLYVETLQDVLDLLGGRQPLPFNQLKSSSFNEQLLVERDFNQIIGHGFAKRGLEIAASGEHYVLMDGPPGCGKSLLAETFPSILPPLSKEAQLEKISLYQLAGAPYNSLTLPPYRHPHHSASAVSIIGGGTNPKPGEVSLAHREVLFMDELGEFSKKTLDMLRQPLENEKVTISRVHSTVTYPAKFIFIAAMNPCPCGYLGSNRNYCTCSEKQIKAYKNRVSGPILDRIDILLSLKPVNLKGHDFQGIETSEDVRARVQRARERQYERYGKEICNASVPFEQLIKQQPLTSNQQHELQSLSIKRGYSNRVQIKLIRLARTIADMRGEERISDDALLEALSLRKMEPATMPSMFAQTSAGESSDEYQKH</sequence>
<dbReference type="Pfam" id="PF13541">
    <property type="entry name" value="ChlI"/>
    <property type="match status" value="1"/>
</dbReference>
<reference evidence="3 4" key="1">
    <citation type="submission" date="2023-07" db="EMBL/GenBank/DDBJ databases">
        <title>Genomic Encyclopedia of Type Strains, Phase IV (KMG-IV): sequencing the most valuable type-strain genomes for metagenomic binning, comparative biology and taxonomic classification.</title>
        <authorList>
            <person name="Goeker M."/>
        </authorList>
    </citation>
    <scope>NUCLEOTIDE SEQUENCE [LARGE SCALE GENOMIC DNA]</scope>
    <source>
        <strain evidence="3 4">DSM 9768</strain>
    </source>
</reference>
<comment type="caution">
    <text evidence="3">The sequence shown here is derived from an EMBL/GenBank/DDBJ whole genome shotgun (WGS) entry which is preliminary data.</text>
</comment>
<feature type="domain" description="Mg chelatase-related protein C-terminal" evidence="2">
    <location>
        <begin position="403"/>
        <end position="496"/>
    </location>
</feature>
<dbReference type="Pfam" id="PF13335">
    <property type="entry name" value="Mg_chelatase_C"/>
    <property type="match status" value="1"/>
</dbReference>
<dbReference type="InterPro" id="IPR027417">
    <property type="entry name" value="P-loop_NTPase"/>
</dbReference>
<dbReference type="InterPro" id="IPR020568">
    <property type="entry name" value="Ribosomal_Su5_D2-typ_SF"/>
</dbReference>
<accession>A0ABT9ZTA5</accession>
<dbReference type="Gene3D" id="3.30.230.10">
    <property type="match status" value="1"/>
</dbReference>
<keyword evidence="4" id="KW-1185">Reference proteome</keyword>
<dbReference type="Pfam" id="PF01078">
    <property type="entry name" value="Mg_chelatase"/>
    <property type="match status" value="1"/>
</dbReference>
<dbReference type="Gene3D" id="3.40.50.300">
    <property type="entry name" value="P-loop containing nucleotide triphosphate hydrolases"/>
    <property type="match status" value="1"/>
</dbReference>
<protein>
    <submittedName>
        <fullName evidence="3">Magnesium chelatase family protein</fullName>
    </submittedName>
</protein>
<dbReference type="SUPFAM" id="SSF54211">
    <property type="entry name" value="Ribosomal protein S5 domain 2-like"/>
    <property type="match status" value="1"/>
</dbReference>
<evidence type="ECO:0000259" key="2">
    <source>
        <dbReference type="Pfam" id="PF13335"/>
    </source>
</evidence>
<dbReference type="InterPro" id="IPR004482">
    <property type="entry name" value="Mg_chelat-rel"/>
</dbReference>
<dbReference type="InterPro" id="IPR045006">
    <property type="entry name" value="CHLI-like"/>
</dbReference>
<evidence type="ECO:0000313" key="4">
    <source>
        <dbReference type="Proteomes" id="UP001230005"/>
    </source>
</evidence>
<dbReference type="PANTHER" id="PTHR32039:SF7">
    <property type="entry name" value="COMPETENCE PROTEIN COMM"/>
    <property type="match status" value="1"/>
</dbReference>
<name>A0ABT9ZTA5_9BACI</name>
<evidence type="ECO:0000259" key="1">
    <source>
        <dbReference type="Pfam" id="PF01078"/>
    </source>
</evidence>
<dbReference type="NCBIfam" id="TIGR00368">
    <property type="entry name" value="YifB family Mg chelatase-like AAA ATPase"/>
    <property type="match status" value="1"/>
</dbReference>
<gene>
    <name evidence="3" type="ORF">J2S74_001856</name>
</gene>
<organism evidence="3 4">
    <name type="scientific">Evansella vedderi</name>
    <dbReference type="NCBI Taxonomy" id="38282"/>
    <lineage>
        <taxon>Bacteria</taxon>
        <taxon>Bacillati</taxon>
        <taxon>Bacillota</taxon>
        <taxon>Bacilli</taxon>
        <taxon>Bacillales</taxon>
        <taxon>Bacillaceae</taxon>
        <taxon>Evansella</taxon>
    </lineage>
</organism>
<dbReference type="InterPro" id="IPR014721">
    <property type="entry name" value="Ribsml_uS5_D2-typ_fold_subgr"/>
</dbReference>
<dbReference type="PANTHER" id="PTHR32039">
    <property type="entry name" value="MAGNESIUM-CHELATASE SUBUNIT CHLI"/>
    <property type="match status" value="1"/>
</dbReference>
<dbReference type="Proteomes" id="UP001230005">
    <property type="component" value="Unassembled WGS sequence"/>
</dbReference>
<dbReference type="InterPro" id="IPR000523">
    <property type="entry name" value="Mg_chelatse_chII-like_cat_dom"/>
</dbReference>